<dbReference type="InterPro" id="IPR013783">
    <property type="entry name" value="Ig-like_fold"/>
</dbReference>
<dbReference type="Gene3D" id="2.60.40.10">
    <property type="entry name" value="Immunoglobulins"/>
    <property type="match status" value="1"/>
</dbReference>
<evidence type="ECO:0000256" key="1">
    <source>
        <dbReference type="SAM" id="Phobius"/>
    </source>
</evidence>
<dbReference type="AlphaFoldDB" id="A0AAD9IYB8"/>
<feature type="transmembrane region" description="Helical" evidence="1">
    <location>
        <begin position="6"/>
        <end position="27"/>
    </location>
</feature>
<evidence type="ECO:0000313" key="3">
    <source>
        <dbReference type="Proteomes" id="UP001208570"/>
    </source>
</evidence>
<proteinExistence type="predicted"/>
<gene>
    <name evidence="2" type="ORF">LSH36_874g01057</name>
</gene>
<keyword evidence="1" id="KW-1133">Transmembrane helix</keyword>
<name>A0AAD9IYB8_9ANNE</name>
<sequence length="179" mass="19728">MADIGILTLLLIYGIITVIPSTLGLLVTPPQNTTATINNQTKFICRVDSPEKFFEWKEYVTTKVGQVIFSSPPGDGPHDPRYEIEDTYDLIIKSVQLADDIPTILSPDLIENRTTAISCSAHYGGSAPDKLSDIQRPTLHNFNYTAKISDEGRELRCEIKTNTPAASASVTTTVRVRCE</sequence>
<keyword evidence="3" id="KW-1185">Reference proteome</keyword>
<reference evidence="2" key="1">
    <citation type="journal article" date="2023" name="Mol. Biol. Evol.">
        <title>Third-Generation Sequencing Reveals the Adaptive Role of the Epigenome in Three Deep-Sea Polychaetes.</title>
        <authorList>
            <person name="Perez M."/>
            <person name="Aroh O."/>
            <person name="Sun Y."/>
            <person name="Lan Y."/>
            <person name="Juniper S.K."/>
            <person name="Young C.R."/>
            <person name="Angers B."/>
            <person name="Qian P.Y."/>
        </authorList>
    </citation>
    <scope>NUCLEOTIDE SEQUENCE</scope>
    <source>
        <strain evidence="2">P08H-3</strain>
    </source>
</reference>
<organism evidence="2 3">
    <name type="scientific">Paralvinella palmiformis</name>
    <dbReference type="NCBI Taxonomy" id="53620"/>
    <lineage>
        <taxon>Eukaryota</taxon>
        <taxon>Metazoa</taxon>
        <taxon>Spiralia</taxon>
        <taxon>Lophotrochozoa</taxon>
        <taxon>Annelida</taxon>
        <taxon>Polychaeta</taxon>
        <taxon>Sedentaria</taxon>
        <taxon>Canalipalpata</taxon>
        <taxon>Terebellida</taxon>
        <taxon>Terebelliformia</taxon>
        <taxon>Alvinellidae</taxon>
        <taxon>Paralvinella</taxon>
    </lineage>
</organism>
<protein>
    <recommendedName>
        <fullName evidence="4">Ig-like domain-containing protein</fullName>
    </recommendedName>
</protein>
<accession>A0AAD9IYB8</accession>
<dbReference type="EMBL" id="JAODUP010000874">
    <property type="protein sequence ID" value="KAK2143129.1"/>
    <property type="molecule type" value="Genomic_DNA"/>
</dbReference>
<evidence type="ECO:0008006" key="4">
    <source>
        <dbReference type="Google" id="ProtNLM"/>
    </source>
</evidence>
<keyword evidence="1" id="KW-0472">Membrane</keyword>
<keyword evidence="1" id="KW-0812">Transmembrane</keyword>
<evidence type="ECO:0000313" key="2">
    <source>
        <dbReference type="EMBL" id="KAK2143129.1"/>
    </source>
</evidence>
<comment type="caution">
    <text evidence="2">The sequence shown here is derived from an EMBL/GenBank/DDBJ whole genome shotgun (WGS) entry which is preliminary data.</text>
</comment>
<dbReference type="Proteomes" id="UP001208570">
    <property type="component" value="Unassembled WGS sequence"/>
</dbReference>